<protein>
    <submittedName>
        <fullName evidence="1">Flavodoxin family protein/radical SAM domain-containing protein isoform 3</fullName>
    </submittedName>
</protein>
<comment type="caution">
    <text evidence="1">The sequence shown here is derived from an EMBL/GenBank/DDBJ whole genome shotgun (WGS) entry which is preliminary data.</text>
</comment>
<evidence type="ECO:0000313" key="2">
    <source>
        <dbReference type="Proteomes" id="UP000325315"/>
    </source>
</evidence>
<organism evidence="1 2">
    <name type="scientific">Gossypium australe</name>
    <dbReference type="NCBI Taxonomy" id="47621"/>
    <lineage>
        <taxon>Eukaryota</taxon>
        <taxon>Viridiplantae</taxon>
        <taxon>Streptophyta</taxon>
        <taxon>Embryophyta</taxon>
        <taxon>Tracheophyta</taxon>
        <taxon>Spermatophyta</taxon>
        <taxon>Magnoliopsida</taxon>
        <taxon>eudicotyledons</taxon>
        <taxon>Gunneridae</taxon>
        <taxon>Pentapetalae</taxon>
        <taxon>rosids</taxon>
        <taxon>malvids</taxon>
        <taxon>Malvales</taxon>
        <taxon>Malvaceae</taxon>
        <taxon>Malvoideae</taxon>
        <taxon>Gossypium</taxon>
    </lineage>
</organism>
<reference evidence="2" key="1">
    <citation type="journal article" date="2019" name="Plant Biotechnol. J.">
        <title>Genome sequencing of the Australian wild diploid species Gossypium australe highlights disease resistance and delayed gland morphogenesis.</title>
        <authorList>
            <person name="Cai Y."/>
            <person name="Cai X."/>
            <person name="Wang Q."/>
            <person name="Wang P."/>
            <person name="Zhang Y."/>
            <person name="Cai C."/>
            <person name="Xu Y."/>
            <person name="Wang K."/>
            <person name="Zhou Z."/>
            <person name="Wang C."/>
            <person name="Geng S."/>
            <person name="Li B."/>
            <person name="Dong Q."/>
            <person name="Hou Y."/>
            <person name="Wang H."/>
            <person name="Ai P."/>
            <person name="Liu Z."/>
            <person name="Yi F."/>
            <person name="Sun M."/>
            <person name="An G."/>
            <person name="Cheng J."/>
            <person name="Zhang Y."/>
            <person name="Shi Q."/>
            <person name="Xie Y."/>
            <person name="Shi X."/>
            <person name="Chang Y."/>
            <person name="Huang F."/>
            <person name="Chen Y."/>
            <person name="Hong S."/>
            <person name="Mi L."/>
            <person name="Sun Q."/>
            <person name="Zhang L."/>
            <person name="Zhou B."/>
            <person name="Peng R."/>
            <person name="Zhang X."/>
            <person name="Liu F."/>
        </authorList>
    </citation>
    <scope>NUCLEOTIDE SEQUENCE [LARGE SCALE GENOMIC DNA]</scope>
    <source>
        <strain evidence="2">cv. PA1801</strain>
    </source>
</reference>
<dbReference type="Proteomes" id="UP000325315">
    <property type="component" value="Unassembled WGS sequence"/>
</dbReference>
<evidence type="ECO:0000313" key="1">
    <source>
        <dbReference type="EMBL" id="KAA3488889.1"/>
    </source>
</evidence>
<dbReference type="SUPFAM" id="SSF52218">
    <property type="entry name" value="Flavoproteins"/>
    <property type="match status" value="1"/>
</dbReference>
<dbReference type="InterPro" id="IPR034556">
    <property type="entry name" value="tRNA_wybutosine-synthase"/>
</dbReference>
<sequence>MLVSKNLNRKLWSINVNVYSGFSPRLLRSPPSSANSPPSSFTTAKSAAASTCSFPLKPSKNPNQKRKTVNPKSQHVPILALYAYADTATFYFLCRYSRRLKPLKQPPLYHNHRKGELFLISQTRTSKALAKRFLNLLSSNISFDLVHPGKYLPEGLPMESLIVIIASTWEDGNPPQSSKLFFNWLHRNQHRLRAKNLCMEATPGVASADNMFSAGGTIRIL</sequence>
<proteinExistence type="predicted"/>
<name>A0A5B6X3S3_9ROSI</name>
<dbReference type="EMBL" id="SMMG02000001">
    <property type="protein sequence ID" value="KAA3488889.1"/>
    <property type="molecule type" value="Genomic_DNA"/>
</dbReference>
<dbReference type="PANTHER" id="PTHR13930:SF0">
    <property type="entry name" value="S-ADENOSYL-L-METHIONINE-DEPENDENT TRNA 4-DEMETHYLWYOSINE SYNTHASE TYW1-RELATED"/>
    <property type="match status" value="1"/>
</dbReference>
<dbReference type="GO" id="GO:0031591">
    <property type="term" value="P:wybutosine biosynthetic process"/>
    <property type="evidence" value="ECO:0007669"/>
    <property type="project" value="TreeGrafter"/>
</dbReference>
<dbReference type="OrthoDB" id="10497944at2759"/>
<accession>A0A5B6X3S3</accession>
<dbReference type="GO" id="GO:0051539">
    <property type="term" value="F:4 iron, 4 sulfur cluster binding"/>
    <property type="evidence" value="ECO:0007669"/>
    <property type="project" value="InterPro"/>
</dbReference>
<dbReference type="AlphaFoldDB" id="A0A5B6X3S3"/>
<dbReference type="InterPro" id="IPR029039">
    <property type="entry name" value="Flavoprotein-like_sf"/>
</dbReference>
<dbReference type="Gene3D" id="3.40.50.360">
    <property type="match status" value="1"/>
</dbReference>
<keyword evidence="2" id="KW-1185">Reference proteome</keyword>
<dbReference type="PANTHER" id="PTHR13930">
    <property type="entry name" value="S-ADENOSYL-L-METHIONINE-DEPENDENT TRNA 4-DEMETHYLWYOSINE SYNTHASE"/>
    <property type="match status" value="1"/>
</dbReference>
<gene>
    <name evidence="1" type="ORF">EPI10_032591</name>
</gene>